<sequence>MEWITENWGWVLFGVVFIAFHFFGHGHNHSHSGNHNDK</sequence>
<accession>A0ABN8E0D2</accession>
<keyword evidence="3" id="KW-1185">Reference proteome</keyword>
<reference evidence="2" key="1">
    <citation type="submission" date="2021-11" db="EMBL/GenBank/DDBJ databases">
        <authorList>
            <person name="Rodrigo-Torres L."/>
            <person name="Arahal R. D."/>
            <person name="Lucena T."/>
        </authorList>
    </citation>
    <scope>NUCLEOTIDE SEQUENCE</scope>
    <source>
        <strain evidence="2">CECT 7928</strain>
    </source>
</reference>
<keyword evidence="1" id="KW-1133">Transmembrane helix</keyword>
<protein>
    <recommendedName>
        <fullName evidence="4">DUF2933 domain-containing protein</fullName>
    </recommendedName>
</protein>
<organism evidence="2 3">
    <name type="scientific">Vibrio marisflavi CECT 7928</name>
    <dbReference type="NCBI Taxonomy" id="634439"/>
    <lineage>
        <taxon>Bacteria</taxon>
        <taxon>Pseudomonadati</taxon>
        <taxon>Pseudomonadota</taxon>
        <taxon>Gammaproteobacteria</taxon>
        <taxon>Vibrionales</taxon>
        <taxon>Vibrionaceae</taxon>
        <taxon>Vibrio</taxon>
    </lineage>
</organism>
<gene>
    <name evidence="2" type="ORF">VMF7928_01253</name>
</gene>
<comment type="caution">
    <text evidence="2">The sequence shown here is derived from an EMBL/GenBank/DDBJ whole genome shotgun (WGS) entry which is preliminary data.</text>
</comment>
<name>A0ABN8E0D2_9VIBR</name>
<proteinExistence type="predicted"/>
<feature type="transmembrane region" description="Helical" evidence="1">
    <location>
        <begin position="7"/>
        <end position="24"/>
    </location>
</feature>
<evidence type="ECO:0008006" key="4">
    <source>
        <dbReference type="Google" id="ProtNLM"/>
    </source>
</evidence>
<evidence type="ECO:0000256" key="1">
    <source>
        <dbReference type="SAM" id="Phobius"/>
    </source>
</evidence>
<keyword evidence="1" id="KW-0472">Membrane</keyword>
<evidence type="ECO:0000313" key="3">
    <source>
        <dbReference type="Proteomes" id="UP000838748"/>
    </source>
</evidence>
<keyword evidence="1" id="KW-0812">Transmembrane</keyword>
<dbReference type="Proteomes" id="UP000838748">
    <property type="component" value="Unassembled WGS sequence"/>
</dbReference>
<evidence type="ECO:0000313" key="2">
    <source>
        <dbReference type="EMBL" id="CAH0537701.1"/>
    </source>
</evidence>
<dbReference type="EMBL" id="CAKLDM010000001">
    <property type="protein sequence ID" value="CAH0537701.1"/>
    <property type="molecule type" value="Genomic_DNA"/>
</dbReference>